<dbReference type="EMBL" id="SGWQ01000012">
    <property type="protein sequence ID" value="RZS32400.1"/>
    <property type="molecule type" value="Genomic_DNA"/>
</dbReference>
<evidence type="ECO:0000313" key="5">
    <source>
        <dbReference type="Proteomes" id="UP000294257"/>
    </source>
</evidence>
<protein>
    <submittedName>
        <fullName evidence="4">Uncharacterized protein (DUF305 family)</fullName>
    </submittedName>
</protein>
<organism evidence="4 5">
    <name type="scientific">Herbihabitans rhizosphaerae</name>
    <dbReference type="NCBI Taxonomy" id="1872711"/>
    <lineage>
        <taxon>Bacteria</taxon>
        <taxon>Bacillati</taxon>
        <taxon>Actinomycetota</taxon>
        <taxon>Actinomycetes</taxon>
        <taxon>Pseudonocardiales</taxon>
        <taxon>Pseudonocardiaceae</taxon>
        <taxon>Herbihabitans</taxon>
    </lineage>
</organism>
<dbReference type="InterPro" id="IPR005183">
    <property type="entry name" value="DUF305_CopM-like"/>
</dbReference>
<feature type="domain" description="DUF305" evidence="3">
    <location>
        <begin position="68"/>
        <end position="232"/>
    </location>
</feature>
<keyword evidence="2" id="KW-1133">Transmembrane helix</keyword>
<feature type="compositionally biased region" description="Acidic residues" evidence="1">
    <location>
        <begin position="8"/>
        <end position="18"/>
    </location>
</feature>
<feature type="region of interest" description="Disordered" evidence="1">
    <location>
        <begin position="1"/>
        <end position="26"/>
    </location>
</feature>
<dbReference type="Proteomes" id="UP000294257">
    <property type="component" value="Unassembled WGS sequence"/>
</dbReference>
<accession>A0A4Q7KEN0</accession>
<reference evidence="4 5" key="1">
    <citation type="submission" date="2019-02" db="EMBL/GenBank/DDBJ databases">
        <title>Genomic Encyclopedia of Type Strains, Phase IV (KMG-IV): sequencing the most valuable type-strain genomes for metagenomic binning, comparative biology and taxonomic classification.</title>
        <authorList>
            <person name="Goeker M."/>
        </authorList>
    </citation>
    <scope>NUCLEOTIDE SEQUENCE [LARGE SCALE GENOMIC DNA]</scope>
    <source>
        <strain evidence="4 5">DSM 101727</strain>
    </source>
</reference>
<evidence type="ECO:0000256" key="1">
    <source>
        <dbReference type="SAM" id="MobiDB-lite"/>
    </source>
</evidence>
<proteinExistence type="predicted"/>
<name>A0A4Q7KEN0_9PSEU</name>
<feature type="transmembrane region" description="Helical" evidence="2">
    <location>
        <begin position="30"/>
        <end position="54"/>
    </location>
</feature>
<dbReference type="Pfam" id="PF03713">
    <property type="entry name" value="DUF305"/>
    <property type="match status" value="1"/>
</dbReference>
<dbReference type="PANTHER" id="PTHR36933">
    <property type="entry name" value="SLL0788 PROTEIN"/>
    <property type="match status" value="1"/>
</dbReference>
<evidence type="ECO:0000256" key="2">
    <source>
        <dbReference type="SAM" id="Phobius"/>
    </source>
</evidence>
<keyword evidence="2" id="KW-0472">Membrane</keyword>
<keyword evidence="2" id="KW-0812">Transmembrane</keyword>
<comment type="caution">
    <text evidence="4">The sequence shown here is derived from an EMBL/GenBank/DDBJ whole genome shotgun (WGS) entry which is preliminary data.</text>
</comment>
<dbReference type="AlphaFoldDB" id="A0A4Q7KEN0"/>
<dbReference type="PANTHER" id="PTHR36933:SF1">
    <property type="entry name" value="SLL0788 PROTEIN"/>
    <property type="match status" value="1"/>
</dbReference>
<dbReference type="Gene3D" id="1.20.1260.10">
    <property type="match status" value="1"/>
</dbReference>
<evidence type="ECO:0000313" key="4">
    <source>
        <dbReference type="EMBL" id="RZS32400.1"/>
    </source>
</evidence>
<gene>
    <name evidence="4" type="ORF">EV193_11234</name>
</gene>
<evidence type="ECO:0000259" key="3">
    <source>
        <dbReference type="Pfam" id="PF03713"/>
    </source>
</evidence>
<sequence>MTHGVASEDTEVQDDQLADEERPSRQAPRALVLSAAALAVLLVGAAIGMLITFATVDEPTKPTEGSVDVGFSQDMQVHHLQAVTMANIARETSTDESVRRLAFDIQSTQLGQVGEMAGWLTVWGQPEAVHGRQYMTWMSGAGGHAHGGQPMPDGGMARMPGMASTEELNKLRALRGPELDVFFLQLMLRHHQGGLGMAQFAAQRATEPYVRNLAQKMVDGQKKEVEFMTTLLAQRGAAPLP</sequence>
<keyword evidence="5" id="KW-1185">Reference proteome</keyword>
<dbReference type="InterPro" id="IPR012347">
    <property type="entry name" value="Ferritin-like"/>
</dbReference>